<proteinExistence type="predicted"/>
<evidence type="ECO:0008006" key="5">
    <source>
        <dbReference type="Google" id="ProtNLM"/>
    </source>
</evidence>
<accession>A0AAN6GJS5</accession>
<dbReference type="AlphaFoldDB" id="A0AAN6GJS5"/>
<evidence type="ECO:0000313" key="3">
    <source>
        <dbReference type="EMBL" id="KAK0543830.1"/>
    </source>
</evidence>
<dbReference type="EMBL" id="JAPDMZ010000323">
    <property type="protein sequence ID" value="KAK0543830.1"/>
    <property type="molecule type" value="Genomic_DNA"/>
</dbReference>
<sequence>MKFSTSAACLLVAASAASAAKVPVHQDTCSVLQKNGLINLDVLGCSNITLSVLDAKAAPSKKASTCKALQEGGLINLNLLGCSNVNVDVLGGLLHLGLGVSKRGAPKVPPTCSAADTCSIFQKGFLNLDLLGCLNLNLDILKRGAAHHTSTTTKKTTTTKPTATKTTTTAKPTSTPTKPCNADTCSILQKGGLLNLDLLGCSNVNVDIL</sequence>
<keyword evidence="2" id="KW-0732">Signal</keyword>
<evidence type="ECO:0000313" key="4">
    <source>
        <dbReference type="Proteomes" id="UP001176517"/>
    </source>
</evidence>
<feature type="chain" id="PRO_5043042304" description="Hydrophobin" evidence="2">
    <location>
        <begin position="20"/>
        <end position="209"/>
    </location>
</feature>
<evidence type="ECO:0000256" key="1">
    <source>
        <dbReference type="SAM" id="MobiDB-lite"/>
    </source>
</evidence>
<organism evidence="3 4">
    <name type="scientific">Tilletia horrida</name>
    <dbReference type="NCBI Taxonomy" id="155126"/>
    <lineage>
        <taxon>Eukaryota</taxon>
        <taxon>Fungi</taxon>
        <taxon>Dikarya</taxon>
        <taxon>Basidiomycota</taxon>
        <taxon>Ustilaginomycotina</taxon>
        <taxon>Exobasidiomycetes</taxon>
        <taxon>Tilletiales</taxon>
        <taxon>Tilletiaceae</taxon>
        <taxon>Tilletia</taxon>
    </lineage>
</organism>
<evidence type="ECO:0000256" key="2">
    <source>
        <dbReference type="SAM" id="SignalP"/>
    </source>
</evidence>
<reference evidence="3" key="1">
    <citation type="journal article" date="2023" name="PhytoFront">
        <title>Draft Genome Resources of Seven Strains of Tilletia horrida, Causal Agent of Kernel Smut of Rice.</title>
        <authorList>
            <person name="Khanal S."/>
            <person name="Antony Babu S."/>
            <person name="Zhou X.G."/>
        </authorList>
    </citation>
    <scope>NUCLEOTIDE SEQUENCE</scope>
    <source>
        <strain evidence="3">TX6</strain>
    </source>
</reference>
<gene>
    <name evidence="3" type="ORF">OC846_006275</name>
</gene>
<feature type="region of interest" description="Disordered" evidence="1">
    <location>
        <begin position="149"/>
        <end position="179"/>
    </location>
</feature>
<keyword evidence="4" id="KW-1185">Reference proteome</keyword>
<feature type="signal peptide" evidence="2">
    <location>
        <begin position="1"/>
        <end position="19"/>
    </location>
</feature>
<name>A0AAN6GJS5_9BASI</name>
<dbReference type="Proteomes" id="UP001176517">
    <property type="component" value="Unassembled WGS sequence"/>
</dbReference>
<comment type="caution">
    <text evidence="3">The sequence shown here is derived from an EMBL/GenBank/DDBJ whole genome shotgun (WGS) entry which is preliminary data.</text>
</comment>
<protein>
    <recommendedName>
        <fullName evidence="5">Hydrophobin</fullName>
    </recommendedName>
</protein>